<evidence type="ECO:0000313" key="4">
    <source>
        <dbReference type="EnsemblMetazoa" id="Aqu2.1.43077_001"/>
    </source>
</evidence>
<dbReference type="InterPro" id="IPR015915">
    <property type="entry name" value="Kelch-typ_b-propeller"/>
</dbReference>
<keyword evidence="5" id="KW-1185">Reference proteome</keyword>
<dbReference type="SUPFAM" id="SSF50965">
    <property type="entry name" value="Galactose oxidase, central domain"/>
    <property type="match status" value="1"/>
</dbReference>
<dbReference type="OMA" id="NQWTAPL"/>
<dbReference type="SUPFAM" id="SSF117281">
    <property type="entry name" value="Kelch motif"/>
    <property type="match status" value="1"/>
</dbReference>
<dbReference type="Proteomes" id="UP000007879">
    <property type="component" value="Unassembled WGS sequence"/>
</dbReference>
<evidence type="ECO:0000256" key="2">
    <source>
        <dbReference type="ARBA" id="ARBA00022737"/>
    </source>
</evidence>
<feature type="region of interest" description="Disordered" evidence="3">
    <location>
        <begin position="408"/>
        <end position="437"/>
    </location>
</feature>
<dbReference type="eggNOG" id="KOG0379">
    <property type="taxonomic scope" value="Eukaryota"/>
</dbReference>
<proteinExistence type="predicted"/>
<organism evidence="4">
    <name type="scientific">Amphimedon queenslandica</name>
    <name type="common">Sponge</name>
    <dbReference type="NCBI Taxonomy" id="400682"/>
    <lineage>
        <taxon>Eukaryota</taxon>
        <taxon>Metazoa</taxon>
        <taxon>Porifera</taxon>
        <taxon>Demospongiae</taxon>
        <taxon>Heteroscleromorpha</taxon>
        <taxon>Haplosclerida</taxon>
        <taxon>Niphatidae</taxon>
        <taxon>Amphimedon</taxon>
    </lineage>
</organism>
<dbReference type="PANTHER" id="PTHR46093:SF3">
    <property type="entry name" value="ACYL-COA-BINDING DOMAIN-CONTAINING PROTEIN 4"/>
    <property type="match status" value="1"/>
</dbReference>
<sequence length="497" mass="56670">MEDGVNFKQWRKLSPTGTPPQARQGHAIGVVKGRAYLFGGTATDEANSTIFFNDLWSLKLNDFEEMEWKLVTQTGDVPLGREGHSLNVVGDELFLLGGVESDNAATCAEGLYVFNTDTHNWVRREMTGDIPKAQSSKYVVTSDGKRIVTFGGVLNGHACNDTFVMDIETLEWKCIATSDMKPSSRCDYGCVVMDNKMYVFGGSGGESLWFNDLSYLDLDTYNWTLVESISLSPHPRDYPALVAISNQIEKLLIVFGGFSCLNEEDICLNDTHFLRCQLSNLSWNQFVSSDGIEPNGRYGHTAFVHENRLYVQGGQSSEVLFNDLWMVDIILPEVNFSPTVAPKRDYDTALPIPAPRKKLPPPTPTEINERSFEDLRSQYLTQINEMFDTLSEKFRELDEMSAKLDAERKQLDEEREELHSTYDRQQEELKQLHDRHQRSNEEWIQSLKQENDAERKAIAEEKARLEQEKKELESEKEKFNEKSNKLDAIMKQVQGLK</sequence>
<dbReference type="KEGG" id="aqu:100635549"/>
<keyword evidence="1" id="KW-0880">Kelch repeat</keyword>
<dbReference type="AlphaFoldDB" id="A0A1X7VSL4"/>
<dbReference type="InParanoid" id="A0A1X7VSL4"/>
<dbReference type="Pfam" id="PF24681">
    <property type="entry name" value="Kelch_KLHDC2_KLHL20_DRC7"/>
    <property type="match status" value="1"/>
</dbReference>
<dbReference type="STRING" id="400682.A0A1X7VSL4"/>
<feature type="region of interest" description="Disordered" evidence="3">
    <location>
        <begin position="1"/>
        <end position="25"/>
    </location>
</feature>
<dbReference type="Gene3D" id="2.120.10.80">
    <property type="entry name" value="Kelch-type beta propeller"/>
    <property type="match status" value="2"/>
</dbReference>
<dbReference type="EnsemblMetazoa" id="XM_019998834.1">
    <property type="protein sequence ID" value="XP_019854393.1"/>
    <property type="gene ID" value="LOC100635549"/>
</dbReference>
<dbReference type="InterPro" id="IPR011043">
    <property type="entry name" value="Gal_Oxase/kelch_b-propeller"/>
</dbReference>
<dbReference type="PANTHER" id="PTHR46093">
    <property type="entry name" value="ACYL-COA-BINDING DOMAIN-CONTAINING PROTEIN 5"/>
    <property type="match status" value="1"/>
</dbReference>
<evidence type="ECO:0000256" key="1">
    <source>
        <dbReference type="ARBA" id="ARBA00022441"/>
    </source>
</evidence>
<gene>
    <name evidence="4" type="primary">100635549</name>
</gene>
<evidence type="ECO:0000313" key="5">
    <source>
        <dbReference type="Proteomes" id="UP000007879"/>
    </source>
</evidence>
<dbReference type="OrthoDB" id="10251809at2759"/>
<dbReference type="EnsemblMetazoa" id="Aqu2.1.43077_001">
    <property type="protein sequence ID" value="Aqu2.1.43077_001"/>
    <property type="gene ID" value="Aqu2.1.43077"/>
</dbReference>
<reference evidence="5" key="1">
    <citation type="journal article" date="2010" name="Nature">
        <title>The Amphimedon queenslandica genome and the evolution of animal complexity.</title>
        <authorList>
            <person name="Srivastava M."/>
            <person name="Simakov O."/>
            <person name="Chapman J."/>
            <person name="Fahey B."/>
            <person name="Gauthier M.E."/>
            <person name="Mitros T."/>
            <person name="Richards G.S."/>
            <person name="Conaco C."/>
            <person name="Dacre M."/>
            <person name="Hellsten U."/>
            <person name="Larroux C."/>
            <person name="Putnam N.H."/>
            <person name="Stanke M."/>
            <person name="Adamska M."/>
            <person name="Darling A."/>
            <person name="Degnan S.M."/>
            <person name="Oakley T.H."/>
            <person name="Plachetzki D.C."/>
            <person name="Zhai Y."/>
            <person name="Adamski M."/>
            <person name="Calcino A."/>
            <person name="Cummins S.F."/>
            <person name="Goodstein D.M."/>
            <person name="Harris C."/>
            <person name="Jackson D.J."/>
            <person name="Leys S.P."/>
            <person name="Shu S."/>
            <person name="Woodcroft B.J."/>
            <person name="Vervoort M."/>
            <person name="Kosik K.S."/>
            <person name="Manning G."/>
            <person name="Degnan B.M."/>
            <person name="Rokhsar D.S."/>
        </authorList>
    </citation>
    <scope>NUCLEOTIDE SEQUENCE [LARGE SCALE GENOMIC DNA]</scope>
</reference>
<reference evidence="4" key="2">
    <citation type="submission" date="2017-05" db="UniProtKB">
        <authorList>
            <consortium name="EnsemblMetazoa"/>
        </authorList>
    </citation>
    <scope>IDENTIFICATION</scope>
</reference>
<name>A0A1X7VSL4_AMPQE</name>
<accession>A0A1X7VSL4</accession>
<keyword evidence="2" id="KW-0677">Repeat</keyword>
<evidence type="ECO:0000256" key="3">
    <source>
        <dbReference type="SAM" id="MobiDB-lite"/>
    </source>
</evidence>
<protein>
    <submittedName>
        <fullName evidence="4">Uncharacterized protein</fullName>
    </submittedName>
</protein>
<feature type="region of interest" description="Disordered" evidence="3">
    <location>
        <begin position="347"/>
        <end position="368"/>
    </location>
</feature>